<dbReference type="CDD" id="cd04301">
    <property type="entry name" value="NAT_SF"/>
    <property type="match status" value="2"/>
</dbReference>
<dbReference type="PANTHER" id="PTHR43877">
    <property type="entry name" value="AMINOALKYLPHOSPHONATE N-ACETYLTRANSFERASE-RELATED-RELATED"/>
    <property type="match status" value="1"/>
</dbReference>
<dbReference type="Gene3D" id="3.40.630.30">
    <property type="match status" value="1"/>
</dbReference>
<evidence type="ECO:0000313" key="5">
    <source>
        <dbReference type="Proteomes" id="UP000642070"/>
    </source>
</evidence>
<proteinExistence type="predicted"/>
<organism evidence="4 5">
    <name type="scientific">Dactylosporangium sucinum</name>
    <dbReference type="NCBI Taxonomy" id="1424081"/>
    <lineage>
        <taxon>Bacteria</taxon>
        <taxon>Bacillati</taxon>
        <taxon>Actinomycetota</taxon>
        <taxon>Actinomycetes</taxon>
        <taxon>Micromonosporales</taxon>
        <taxon>Micromonosporaceae</taxon>
        <taxon>Dactylosporangium</taxon>
    </lineage>
</organism>
<dbReference type="SUPFAM" id="SSF55729">
    <property type="entry name" value="Acyl-CoA N-acyltransferases (Nat)"/>
    <property type="match status" value="2"/>
</dbReference>
<dbReference type="Proteomes" id="UP000642070">
    <property type="component" value="Unassembled WGS sequence"/>
</dbReference>
<feature type="domain" description="N-acetyltransferase" evidence="3">
    <location>
        <begin position="4"/>
        <end position="170"/>
    </location>
</feature>
<protein>
    <submittedName>
        <fullName evidence="4">N-acetyltransferase</fullName>
    </submittedName>
</protein>
<dbReference type="InterPro" id="IPR050832">
    <property type="entry name" value="Bact_Acetyltransf"/>
</dbReference>
<dbReference type="PROSITE" id="PS51186">
    <property type="entry name" value="GNAT"/>
    <property type="match status" value="2"/>
</dbReference>
<keyword evidence="5" id="KW-1185">Reference proteome</keyword>
<dbReference type="InterPro" id="IPR000182">
    <property type="entry name" value="GNAT_dom"/>
</dbReference>
<comment type="caution">
    <text evidence="4">The sequence shown here is derived from an EMBL/GenBank/DDBJ whole genome shotgun (WGS) entry which is preliminary data.</text>
</comment>
<feature type="domain" description="N-acetyltransferase" evidence="3">
    <location>
        <begin position="178"/>
        <end position="311"/>
    </location>
</feature>
<dbReference type="GO" id="GO:0016747">
    <property type="term" value="F:acyltransferase activity, transferring groups other than amino-acyl groups"/>
    <property type="evidence" value="ECO:0007669"/>
    <property type="project" value="InterPro"/>
</dbReference>
<dbReference type="EMBL" id="BMPI01000038">
    <property type="protein sequence ID" value="GGM55619.1"/>
    <property type="molecule type" value="Genomic_DNA"/>
</dbReference>
<dbReference type="PANTHER" id="PTHR43877:SF2">
    <property type="entry name" value="AMINOALKYLPHOSPHONATE N-ACETYLTRANSFERASE-RELATED"/>
    <property type="match status" value="1"/>
</dbReference>
<keyword evidence="1" id="KW-0808">Transferase</keyword>
<dbReference type="AlphaFoldDB" id="A0A917X2A7"/>
<dbReference type="RefSeq" id="WP_190253967.1">
    <property type="nucleotide sequence ID" value="NZ_BMPI01000038.1"/>
</dbReference>
<keyword evidence="2" id="KW-0012">Acyltransferase</keyword>
<reference evidence="4" key="1">
    <citation type="journal article" date="2014" name="Int. J. Syst. Evol. Microbiol.">
        <title>Complete genome sequence of Corynebacterium casei LMG S-19264T (=DSM 44701T), isolated from a smear-ripened cheese.</title>
        <authorList>
            <consortium name="US DOE Joint Genome Institute (JGI-PGF)"/>
            <person name="Walter F."/>
            <person name="Albersmeier A."/>
            <person name="Kalinowski J."/>
            <person name="Ruckert C."/>
        </authorList>
    </citation>
    <scope>NUCLEOTIDE SEQUENCE</scope>
    <source>
        <strain evidence="4">JCM 19831</strain>
    </source>
</reference>
<reference evidence="4" key="2">
    <citation type="submission" date="2020-09" db="EMBL/GenBank/DDBJ databases">
        <authorList>
            <person name="Sun Q."/>
            <person name="Ohkuma M."/>
        </authorList>
    </citation>
    <scope>NUCLEOTIDE SEQUENCE</scope>
    <source>
        <strain evidence="4">JCM 19831</strain>
    </source>
</reference>
<dbReference type="Pfam" id="PF00583">
    <property type="entry name" value="Acetyltransf_1"/>
    <property type="match status" value="1"/>
</dbReference>
<accession>A0A917X2A7</accession>
<evidence type="ECO:0000256" key="2">
    <source>
        <dbReference type="ARBA" id="ARBA00023315"/>
    </source>
</evidence>
<dbReference type="Pfam" id="PF13508">
    <property type="entry name" value="Acetyltransf_7"/>
    <property type="match status" value="1"/>
</dbReference>
<name>A0A917X2A7_9ACTN</name>
<dbReference type="InterPro" id="IPR016181">
    <property type="entry name" value="Acyl_CoA_acyltransferase"/>
</dbReference>
<sequence length="311" mass="32548">MADYISRAYRDGDAVAVAELINAAAAAGGGPGGHAASDVDDVVRHEIADPDVDTLLVHSPDGRLVAAGLVPSPPPGGTRVELYGGVHPDRRGAGLGQRVLAWQLDRAAARHADVAPAEPWSAQVVTGVGDAPAIRLYERFGFTPVRYFLEMTAPTAPPPPIAPIDGLTIQRYHGSHEHDVHALHTTAFRDLWGFQERDFAGWAALTVASATFRPDLSRLALAGGALVGYVLVYETDTPGRLYVGQVGTAPASRGRGIASGLLAEVLDAAGKAGYSRAALDTDADNPTGAAGVYTRVGFAVDQHVVVYQRPL</sequence>
<evidence type="ECO:0000313" key="4">
    <source>
        <dbReference type="EMBL" id="GGM55619.1"/>
    </source>
</evidence>
<evidence type="ECO:0000259" key="3">
    <source>
        <dbReference type="PROSITE" id="PS51186"/>
    </source>
</evidence>
<gene>
    <name evidence="4" type="ORF">GCM10007977_066610</name>
</gene>
<evidence type="ECO:0000256" key="1">
    <source>
        <dbReference type="ARBA" id="ARBA00022679"/>
    </source>
</evidence>